<gene>
    <name evidence="1" type="ORF">CHC_T00006300001</name>
</gene>
<dbReference type="EMBL" id="HG001898">
    <property type="protein sequence ID" value="CDF38117.1"/>
    <property type="molecule type" value="Genomic_DNA"/>
</dbReference>
<sequence length="88" mass="9590">MQEHFESCCPGLYYVDGTLLQSTSLVAQSVTCGEAVVMCSSSAAAEVLRLRTRCSRSARRLGRRQKTTKLFATGQFEKGAFGSTMKCV</sequence>
<evidence type="ECO:0000313" key="2">
    <source>
        <dbReference type="Proteomes" id="UP000012073"/>
    </source>
</evidence>
<reference evidence="2" key="1">
    <citation type="journal article" date="2013" name="Proc. Natl. Acad. Sci. U.S.A.">
        <title>Genome structure and metabolic features in the red seaweed Chondrus crispus shed light on evolution of the Archaeplastida.</title>
        <authorList>
            <person name="Collen J."/>
            <person name="Porcel B."/>
            <person name="Carre W."/>
            <person name="Ball S.G."/>
            <person name="Chaparro C."/>
            <person name="Tonon T."/>
            <person name="Barbeyron T."/>
            <person name="Michel G."/>
            <person name="Noel B."/>
            <person name="Valentin K."/>
            <person name="Elias M."/>
            <person name="Artiguenave F."/>
            <person name="Arun A."/>
            <person name="Aury J.M."/>
            <person name="Barbosa-Neto J.F."/>
            <person name="Bothwell J.H."/>
            <person name="Bouget F.Y."/>
            <person name="Brillet L."/>
            <person name="Cabello-Hurtado F."/>
            <person name="Capella-Gutierrez S."/>
            <person name="Charrier B."/>
            <person name="Cladiere L."/>
            <person name="Cock J.M."/>
            <person name="Coelho S.M."/>
            <person name="Colleoni C."/>
            <person name="Czjzek M."/>
            <person name="Da Silva C."/>
            <person name="Delage L."/>
            <person name="Denoeud F."/>
            <person name="Deschamps P."/>
            <person name="Dittami S.M."/>
            <person name="Gabaldon T."/>
            <person name="Gachon C.M."/>
            <person name="Groisillier A."/>
            <person name="Herve C."/>
            <person name="Jabbari K."/>
            <person name="Katinka M."/>
            <person name="Kloareg B."/>
            <person name="Kowalczyk N."/>
            <person name="Labadie K."/>
            <person name="Leblanc C."/>
            <person name="Lopez P.J."/>
            <person name="McLachlan D.H."/>
            <person name="Meslet-Cladiere L."/>
            <person name="Moustafa A."/>
            <person name="Nehr Z."/>
            <person name="Nyvall Collen P."/>
            <person name="Panaud O."/>
            <person name="Partensky F."/>
            <person name="Poulain J."/>
            <person name="Rensing S.A."/>
            <person name="Rousvoal S."/>
            <person name="Samson G."/>
            <person name="Symeonidi A."/>
            <person name="Weissenbach J."/>
            <person name="Zambounis A."/>
            <person name="Wincker P."/>
            <person name="Boyen C."/>
        </authorList>
    </citation>
    <scope>NUCLEOTIDE SEQUENCE [LARGE SCALE GENOMIC DNA]</scope>
    <source>
        <strain evidence="2">cv. Stackhouse</strain>
    </source>
</reference>
<dbReference type="AlphaFoldDB" id="R7QHX3"/>
<accession>R7QHX3</accession>
<proteinExistence type="predicted"/>
<protein>
    <submittedName>
        <fullName evidence="1">Uncharacterized protein</fullName>
    </submittedName>
</protein>
<dbReference type="KEGG" id="ccp:CHC_T00006300001"/>
<keyword evidence="2" id="KW-1185">Reference proteome</keyword>
<dbReference type="GeneID" id="17325753"/>
<dbReference type="RefSeq" id="XP_005717986.1">
    <property type="nucleotide sequence ID" value="XM_005717929.1"/>
</dbReference>
<evidence type="ECO:0000313" key="1">
    <source>
        <dbReference type="EMBL" id="CDF38117.1"/>
    </source>
</evidence>
<name>R7QHX3_CHOCR</name>
<organism evidence="1 2">
    <name type="scientific">Chondrus crispus</name>
    <name type="common">Carrageen Irish moss</name>
    <name type="synonym">Polymorpha crispa</name>
    <dbReference type="NCBI Taxonomy" id="2769"/>
    <lineage>
        <taxon>Eukaryota</taxon>
        <taxon>Rhodophyta</taxon>
        <taxon>Florideophyceae</taxon>
        <taxon>Rhodymeniophycidae</taxon>
        <taxon>Gigartinales</taxon>
        <taxon>Gigartinaceae</taxon>
        <taxon>Chondrus</taxon>
    </lineage>
</organism>
<dbReference type="Gramene" id="CDF38117">
    <property type="protein sequence ID" value="CDF38117"/>
    <property type="gene ID" value="CHC_T00006300001"/>
</dbReference>
<dbReference type="Proteomes" id="UP000012073">
    <property type="component" value="Unassembled WGS sequence"/>
</dbReference>